<feature type="active site" description="Nucleophile" evidence="6">
    <location>
        <position position="404"/>
    </location>
</feature>
<evidence type="ECO:0000256" key="5">
    <source>
        <dbReference type="ARBA" id="ARBA00022884"/>
    </source>
</evidence>
<accession>A0ABY8TT59</accession>
<organism evidence="8 9">
    <name type="scientific">Tetradesmus obliquus</name>
    <name type="common">Green alga</name>
    <name type="synonym">Acutodesmus obliquus</name>
    <dbReference type="NCBI Taxonomy" id="3088"/>
    <lineage>
        <taxon>Eukaryota</taxon>
        <taxon>Viridiplantae</taxon>
        <taxon>Chlorophyta</taxon>
        <taxon>core chlorophytes</taxon>
        <taxon>Chlorophyceae</taxon>
        <taxon>CS clade</taxon>
        <taxon>Sphaeropleales</taxon>
        <taxon>Scenedesmaceae</taxon>
        <taxon>Tetradesmus</taxon>
    </lineage>
</organism>
<feature type="binding site" evidence="6">
    <location>
        <position position="330"/>
    </location>
    <ligand>
        <name>S-adenosyl-L-methionine</name>
        <dbReference type="ChEBI" id="CHEBI:59789"/>
    </ligand>
</feature>
<dbReference type="InterPro" id="IPR015947">
    <property type="entry name" value="PUA-like_sf"/>
</dbReference>
<gene>
    <name evidence="8" type="ORF">OEZ85_012263</name>
</gene>
<sequence>MTQTTSSNPNEHAFTEVSWDPQVSGFLAAALGAEQFRRIQAAIAVPPLSTCVRVNTLRTSTQDVMQQLQGLLPQQHSAVHFAPHPQLPMAILLQGSGPHSISPAAAGAAKQVVISRKAGEAVLRGAQLFVPGVLAVTSGLQAGDLVAVMVALDKPGSPHSGITRGTVLLAAAAAAAAANGSNFSHPSAAAGIAAAAAPLAEAQHATAAAAAAGTDDPADSTAAAGVPVAAAGSLICIGLGRAKMGRVEMFRVQHGVAVEMEQRVYEVPSPTLDGPLKGLVMLQNLPSILAAQVLNPQPGSRVLDMCAAPGGKTTMLAQLMRGKGQVIALDRLYGLGPAKCPGFAPESFDAVLLDAPCTALGLRPRLLQQQQLSLLLETAAYQRALLAAAVQLVKPGGVMVYSTCTISPAENEVNVRHALDSYPCLQLADTIGFFVAEFVKTCSLL</sequence>
<dbReference type="Gene3D" id="2.30.130.10">
    <property type="entry name" value="PUA domain"/>
    <property type="match status" value="1"/>
</dbReference>
<feature type="binding site" evidence="6">
    <location>
        <position position="354"/>
    </location>
    <ligand>
        <name>S-adenosyl-L-methionine</name>
        <dbReference type="ChEBI" id="CHEBI:59789"/>
    </ligand>
</feature>
<dbReference type="PROSITE" id="PS50890">
    <property type="entry name" value="PUA"/>
    <property type="match status" value="1"/>
</dbReference>
<name>A0ABY8TT59_TETOB</name>
<dbReference type="InterPro" id="IPR036974">
    <property type="entry name" value="PUA_sf"/>
</dbReference>
<dbReference type="PROSITE" id="PS51686">
    <property type="entry name" value="SAM_MT_RSMB_NOP"/>
    <property type="match status" value="2"/>
</dbReference>
<dbReference type="PANTHER" id="PTHR22807:SF34">
    <property type="entry name" value="TRNA (CYTOSINE(72)-C(5))-METHYLTRANSFERASE NSUN6"/>
    <property type="match status" value="1"/>
</dbReference>
<evidence type="ECO:0000256" key="6">
    <source>
        <dbReference type="PROSITE-ProRule" id="PRU01023"/>
    </source>
</evidence>
<keyword evidence="5 6" id="KW-0694">RNA-binding</keyword>
<dbReference type="SUPFAM" id="SSF53335">
    <property type="entry name" value="S-adenosyl-L-methionine-dependent methyltransferases"/>
    <property type="match status" value="1"/>
</dbReference>
<evidence type="ECO:0000256" key="2">
    <source>
        <dbReference type="ARBA" id="ARBA00022603"/>
    </source>
</evidence>
<dbReference type="InterPro" id="IPR001678">
    <property type="entry name" value="MeTrfase_RsmB-F_NOP2_dom"/>
</dbReference>
<evidence type="ECO:0000259" key="7">
    <source>
        <dbReference type="PROSITE" id="PS51686"/>
    </source>
</evidence>
<protein>
    <recommendedName>
        <fullName evidence="7">SAM-dependent MTase RsmB/NOP-type domain-containing protein</fullName>
    </recommendedName>
</protein>
<dbReference type="InterPro" id="IPR029063">
    <property type="entry name" value="SAM-dependent_MTases_sf"/>
</dbReference>
<dbReference type="InterPro" id="IPR023267">
    <property type="entry name" value="RCMT"/>
</dbReference>
<dbReference type="SUPFAM" id="SSF88697">
    <property type="entry name" value="PUA domain-like"/>
    <property type="match status" value="1"/>
</dbReference>
<feature type="binding site" evidence="6">
    <location>
        <position position="346"/>
    </location>
    <ligand>
        <name>S-adenosyl-L-methionine</name>
        <dbReference type="ChEBI" id="CHEBI:59789"/>
    </ligand>
</feature>
<evidence type="ECO:0000256" key="4">
    <source>
        <dbReference type="ARBA" id="ARBA00022691"/>
    </source>
</evidence>
<evidence type="ECO:0000313" key="8">
    <source>
        <dbReference type="EMBL" id="WIA12192.1"/>
    </source>
</evidence>
<dbReference type="Pfam" id="PF01472">
    <property type="entry name" value="PUA"/>
    <property type="match status" value="1"/>
</dbReference>
<evidence type="ECO:0000313" key="9">
    <source>
        <dbReference type="Proteomes" id="UP001244341"/>
    </source>
</evidence>
<dbReference type="InterPro" id="IPR002478">
    <property type="entry name" value="PUA"/>
</dbReference>
<comment type="similarity">
    <text evidence="1 6">Belongs to the class I-like SAM-binding methyltransferase superfamily. RsmB/NOP family.</text>
</comment>
<dbReference type="PROSITE" id="PS01153">
    <property type="entry name" value="NOL1_NOP2_SUN"/>
    <property type="match status" value="1"/>
</dbReference>
<dbReference type="Gene3D" id="3.40.50.150">
    <property type="entry name" value="Vaccinia Virus protein VP39"/>
    <property type="match status" value="2"/>
</dbReference>
<proteinExistence type="inferred from homology"/>
<comment type="caution">
    <text evidence="6">Lacks conserved residue(s) required for the propagation of feature annotation.</text>
</comment>
<reference evidence="8 9" key="1">
    <citation type="submission" date="2023-05" db="EMBL/GenBank/DDBJ databases">
        <title>A 100% complete, gapless, phased diploid assembly of the Scenedesmus obliquus UTEX 3031 genome.</title>
        <authorList>
            <person name="Biondi T.C."/>
            <person name="Hanschen E.R."/>
            <person name="Kwon T."/>
            <person name="Eng W."/>
            <person name="Kruse C.P.S."/>
            <person name="Koehler S.I."/>
            <person name="Kunde Y."/>
            <person name="Gleasner C.D."/>
            <person name="You Mak K.T."/>
            <person name="Polle J."/>
            <person name="Hovde B.T."/>
            <person name="Starkenburg S.R."/>
        </authorList>
    </citation>
    <scope>NUCLEOTIDE SEQUENCE [LARGE SCALE GENOMIC DNA]</scope>
    <source>
        <strain evidence="8 9">DOE0152z</strain>
    </source>
</reference>
<keyword evidence="9" id="KW-1185">Reference proteome</keyword>
<evidence type="ECO:0000256" key="1">
    <source>
        <dbReference type="ARBA" id="ARBA00007494"/>
    </source>
</evidence>
<feature type="binding site" evidence="6">
    <location>
        <begin position="306"/>
        <end position="312"/>
    </location>
    <ligand>
        <name>S-adenosyl-L-methionine</name>
        <dbReference type="ChEBI" id="CHEBI:59789"/>
    </ligand>
</feature>
<feature type="domain" description="SAM-dependent MTase RsmB/NOP-type" evidence="7">
    <location>
        <begin position="346"/>
        <end position="445"/>
    </location>
</feature>
<keyword evidence="2 6" id="KW-0489">Methyltransferase</keyword>
<dbReference type="PANTHER" id="PTHR22807">
    <property type="entry name" value="NOP2 YEAST -RELATED NOL1/NOP2/FMU SUN DOMAIN-CONTAINING"/>
    <property type="match status" value="1"/>
</dbReference>
<keyword evidence="4 6" id="KW-0949">S-adenosyl-L-methionine</keyword>
<dbReference type="InterPro" id="IPR018314">
    <property type="entry name" value="RsmB/NOL1/NOP2-like_CS"/>
</dbReference>
<dbReference type="EMBL" id="CP126210">
    <property type="protein sequence ID" value="WIA12192.1"/>
    <property type="molecule type" value="Genomic_DNA"/>
</dbReference>
<dbReference type="InterPro" id="IPR049560">
    <property type="entry name" value="MeTrfase_RsmB-F_NOP2_cat"/>
</dbReference>
<dbReference type="CDD" id="cd02440">
    <property type="entry name" value="AdoMet_MTases"/>
    <property type="match status" value="1"/>
</dbReference>
<keyword evidence="3 6" id="KW-0808">Transferase</keyword>
<dbReference type="Pfam" id="PF01189">
    <property type="entry name" value="Methyltr_RsmB-F"/>
    <property type="match status" value="2"/>
</dbReference>
<dbReference type="PRINTS" id="PR02008">
    <property type="entry name" value="RCMTFAMILY"/>
</dbReference>
<dbReference type="Proteomes" id="UP001244341">
    <property type="component" value="Chromosome 3b"/>
</dbReference>
<evidence type="ECO:0000256" key="3">
    <source>
        <dbReference type="ARBA" id="ARBA00022679"/>
    </source>
</evidence>
<feature type="domain" description="SAM-dependent MTase RsmB/NOP-type" evidence="7">
    <location>
        <begin position="210"/>
        <end position="330"/>
    </location>
</feature>